<feature type="compositionally biased region" description="Low complexity" evidence="6">
    <location>
        <begin position="71"/>
        <end position="87"/>
    </location>
</feature>
<feature type="compositionally biased region" description="Basic residues" evidence="6">
    <location>
        <begin position="38"/>
        <end position="47"/>
    </location>
</feature>
<sequence>MPMVAIAPPARIVQEWLRPRGGGGNTTARLQSEARGRPAGRHGRRAPRPAGRGRAAARRRPARRGLRGDAPRGPLLRAAAPPAGPRHLGLEHRLPEERDFGGLSIGKQEFTVVFDTGSAHLIVPSLPQGCLSDTCRAHRQYDPAASSHALEIDHDGSRVLPGAPRDQISIAFGTGEVTGVFAQDRMCLGVVEPTEDTETAAYCVDMRIVHATEMSPEPFNSFTFDGILGLSLDSLALAPEFSVFGMMVREGRLARPSFGVFLAEGDEETSEISFGGHDPAKVRGEPAFVPVFGPEHGHWQVQITALRLGNQTLDFCSDGQCRAVVDSGTSLLAVPQALENDLAVMLEDSLRDPLEAGPDGSGVDCRLAQGMPLHFDIDGFTITLEPGDYTRQALRMSEDGTTVPALVSREPSVGEDGAEPLARSCWPTLMPIDFPEPLGPKLFIWGEPVLRRYYTVYDWHTQSIGFGRAAHGGPPEGARGLAVSRVRPQRLRGARSWPRQAWPGCTSRARRRVRPGQAARPGAVAPHTSDERLHVHALAQSRSVLAGPRPRRPDREAVDGGVSCRRASALLGEGGCSWASSRPFSGLCWPPGLVVRRPGRSLGTCPPAFLWPFAPDRVRSGMASSSRAPLFLRSPRTRSREAGTRPASAVAGTALWQAGTRPAFSTASASRPVIRATGALKQPASQ</sequence>
<evidence type="ECO:0000259" key="7">
    <source>
        <dbReference type="PROSITE" id="PS51767"/>
    </source>
</evidence>
<keyword evidence="9" id="KW-1185">Reference proteome</keyword>
<name>A0ABN9T755_9DINO</name>
<dbReference type="InterPro" id="IPR021109">
    <property type="entry name" value="Peptidase_aspartic_dom_sf"/>
</dbReference>
<dbReference type="PANTHER" id="PTHR47966">
    <property type="entry name" value="BETA-SITE APP-CLEAVING ENZYME, ISOFORM A-RELATED"/>
    <property type="match status" value="1"/>
</dbReference>
<evidence type="ECO:0000256" key="1">
    <source>
        <dbReference type="ARBA" id="ARBA00007447"/>
    </source>
</evidence>
<gene>
    <name evidence="8" type="ORF">PCOR1329_LOCUS36238</name>
</gene>
<dbReference type="InterPro" id="IPR001461">
    <property type="entry name" value="Aspartic_peptidase_A1"/>
</dbReference>
<dbReference type="Pfam" id="PF00026">
    <property type="entry name" value="Asp"/>
    <property type="match status" value="1"/>
</dbReference>
<dbReference type="PROSITE" id="PS00141">
    <property type="entry name" value="ASP_PROTEASE"/>
    <property type="match status" value="2"/>
</dbReference>
<feature type="compositionally biased region" description="Basic residues" evidence="6">
    <location>
        <begin position="55"/>
        <end position="65"/>
    </location>
</feature>
<evidence type="ECO:0000256" key="3">
    <source>
        <dbReference type="ARBA" id="ARBA00022750"/>
    </source>
</evidence>
<dbReference type="PRINTS" id="PR00792">
    <property type="entry name" value="PEPSIN"/>
</dbReference>
<dbReference type="SUPFAM" id="SSF50630">
    <property type="entry name" value="Acid proteases"/>
    <property type="match status" value="1"/>
</dbReference>
<feature type="region of interest" description="Disordered" evidence="6">
    <location>
        <begin position="17"/>
        <end position="89"/>
    </location>
</feature>
<dbReference type="PANTHER" id="PTHR47966:SF51">
    <property type="entry name" value="BETA-SITE APP-CLEAVING ENZYME, ISOFORM A-RELATED"/>
    <property type="match status" value="1"/>
</dbReference>
<evidence type="ECO:0000256" key="6">
    <source>
        <dbReference type="SAM" id="MobiDB-lite"/>
    </source>
</evidence>
<dbReference type="InterPro" id="IPR001969">
    <property type="entry name" value="Aspartic_peptidase_AS"/>
</dbReference>
<dbReference type="InterPro" id="IPR033121">
    <property type="entry name" value="PEPTIDASE_A1"/>
</dbReference>
<keyword evidence="3 5" id="KW-0064">Aspartyl protease</keyword>
<feature type="region of interest" description="Disordered" evidence="6">
    <location>
        <begin position="505"/>
        <end position="529"/>
    </location>
</feature>
<comment type="caution">
    <text evidence="8">The sequence shown here is derived from an EMBL/GenBank/DDBJ whole genome shotgun (WGS) entry which is preliminary data.</text>
</comment>
<evidence type="ECO:0000313" key="8">
    <source>
        <dbReference type="EMBL" id="CAK0840910.1"/>
    </source>
</evidence>
<accession>A0ABN9T755</accession>
<evidence type="ECO:0000256" key="5">
    <source>
        <dbReference type="RuleBase" id="RU000454"/>
    </source>
</evidence>
<evidence type="ECO:0000313" key="9">
    <source>
        <dbReference type="Proteomes" id="UP001189429"/>
    </source>
</evidence>
<keyword evidence="2 5" id="KW-0645">Protease</keyword>
<evidence type="ECO:0000256" key="2">
    <source>
        <dbReference type="ARBA" id="ARBA00022670"/>
    </source>
</evidence>
<dbReference type="Proteomes" id="UP001189429">
    <property type="component" value="Unassembled WGS sequence"/>
</dbReference>
<protein>
    <recommendedName>
        <fullName evidence="7">Peptidase A1 domain-containing protein</fullName>
    </recommendedName>
</protein>
<organism evidence="8 9">
    <name type="scientific">Prorocentrum cordatum</name>
    <dbReference type="NCBI Taxonomy" id="2364126"/>
    <lineage>
        <taxon>Eukaryota</taxon>
        <taxon>Sar</taxon>
        <taxon>Alveolata</taxon>
        <taxon>Dinophyceae</taxon>
        <taxon>Prorocentrales</taxon>
        <taxon>Prorocentraceae</taxon>
        <taxon>Prorocentrum</taxon>
    </lineage>
</organism>
<reference evidence="8" key="1">
    <citation type="submission" date="2023-10" db="EMBL/GenBank/DDBJ databases">
        <authorList>
            <person name="Chen Y."/>
            <person name="Shah S."/>
            <person name="Dougan E. K."/>
            <person name="Thang M."/>
            <person name="Chan C."/>
        </authorList>
    </citation>
    <scope>NUCLEOTIDE SEQUENCE [LARGE SCALE GENOMIC DNA]</scope>
</reference>
<proteinExistence type="inferred from homology"/>
<keyword evidence="4 5" id="KW-0378">Hydrolase</keyword>
<dbReference type="EMBL" id="CAUYUJ010014410">
    <property type="protein sequence ID" value="CAK0840910.1"/>
    <property type="molecule type" value="Genomic_DNA"/>
</dbReference>
<dbReference type="Gene3D" id="2.40.70.10">
    <property type="entry name" value="Acid Proteases"/>
    <property type="match status" value="2"/>
</dbReference>
<comment type="similarity">
    <text evidence="1 5">Belongs to the peptidase A1 family.</text>
</comment>
<feature type="domain" description="Peptidase A1" evidence="7">
    <location>
        <begin position="99"/>
        <end position="467"/>
    </location>
</feature>
<evidence type="ECO:0000256" key="4">
    <source>
        <dbReference type="ARBA" id="ARBA00022801"/>
    </source>
</evidence>
<dbReference type="PROSITE" id="PS51767">
    <property type="entry name" value="PEPTIDASE_A1"/>
    <property type="match status" value="1"/>
</dbReference>